<evidence type="ECO:0000256" key="3">
    <source>
        <dbReference type="ARBA" id="ARBA00023163"/>
    </source>
</evidence>
<accession>A0ABR3JDA7</accession>
<keyword evidence="3" id="KW-0804">Transcription</keyword>
<evidence type="ECO:0000256" key="2">
    <source>
        <dbReference type="ARBA" id="ARBA00023015"/>
    </source>
</evidence>
<dbReference type="PANTHER" id="PTHR21277">
    <property type="entry name" value="TRANSCRIPTIONAL ADAPTER 1"/>
    <property type="match status" value="1"/>
</dbReference>
<keyword evidence="7" id="KW-1185">Reference proteome</keyword>
<dbReference type="Proteomes" id="UP001556367">
    <property type="component" value="Unassembled WGS sequence"/>
</dbReference>
<gene>
    <name evidence="6" type="ORF">HGRIS_004763</name>
</gene>
<evidence type="ECO:0000256" key="5">
    <source>
        <dbReference type="SAM" id="MobiDB-lite"/>
    </source>
</evidence>
<name>A0ABR3JDA7_9AGAR</name>
<dbReference type="InterPro" id="IPR024738">
    <property type="entry name" value="Hfi1/Tada1"/>
</dbReference>
<evidence type="ECO:0000256" key="1">
    <source>
        <dbReference type="ARBA" id="ARBA00004123"/>
    </source>
</evidence>
<dbReference type="Pfam" id="PF12767">
    <property type="entry name" value="SAGA-Tad1"/>
    <property type="match status" value="1"/>
</dbReference>
<dbReference type="PANTHER" id="PTHR21277:SF5">
    <property type="entry name" value="TRANSCRIPTIONAL ADAPTER 1"/>
    <property type="match status" value="1"/>
</dbReference>
<feature type="region of interest" description="Disordered" evidence="5">
    <location>
        <begin position="72"/>
        <end position="108"/>
    </location>
</feature>
<protein>
    <recommendedName>
        <fullName evidence="8">Transcriptional regulator of RNA polII, SAGA, subunit-domain-containing protein</fullName>
    </recommendedName>
</protein>
<organism evidence="6 7">
    <name type="scientific">Hohenbuehelia grisea</name>
    <dbReference type="NCBI Taxonomy" id="104357"/>
    <lineage>
        <taxon>Eukaryota</taxon>
        <taxon>Fungi</taxon>
        <taxon>Dikarya</taxon>
        <taxon>Basidiomycota</taxon>
        <taxon>Agaricomycotina</taxon>
        <taxon>Agaricomycetes</taxon>
        <taxon>Agaricomycetidae</taxon>
        <taxon>Agaricales</taxon>
        <taxon>Pleurotineae</taxon>
        <taxon>Pleurotaceae</taxon>
        <taxon>Hohenbuehelia</taxon>
    </lineage>
</organism>
<evidence type="ECO:0000256" key="4">
    <source>
        <dbReference type="ARBA" id="ARBA00023242"/>
    </source>
</evidence>
<feature type="compositionally biased region" description="Pro residues" evidence="5">
    <location>
        <begin position="76"/>
        <end position="85"/>
    </location>
</feature>
<sequence length="323" mass="35927">MSLSSTGTIKSQLTAALGYKAPEYLQTLRDFVSGKISRAEFESSAEKLLDSSNLIQLHNALIISLFDATTYHKRPPTPPPDLPKPPPRKRQRVLPYQGPDDPDDGTLMSPRLRKWIVGVGKRERERVKKLQAATAPIEPSRPRPEADEIARERGVMLLSERSDPPGSRLPLHLLTITRTPTIQHIADKINLVCSQHNLQQPSRMVYTLINVAYETHLKKLITQALTLTSSSASISSIHPSASHTRSHTLPLSAFETLFTISPSILPNNSAAASQLALNDGSTYLDDDEDAAVLKDREVRDQRWQLFALLGERSTVKDALRNIR</sequence>
<reference evidence="7" key="1">
    <citation type="submission" date="2024-06" db="EMBL/GenBank/DDBJ databases">
        <title>Multi-omics analyses provide insights into the biosynthesis of the anticancer antibiotic pleurotin in Hohenbuehelia grisea.</title>
        <authorList>
            <person name="Weaver J.A."/>
            <person name="Alberti F."/>
        </authorList>
    </citation>
    <scope>NUCLEOTIDE SEQUENCE [LARGE SCALE GENOMIC DNA]</scope>
    <source>
        <strain evidence="7">T-177</strain>
    </source>
</reference>
<dbReference type="EMBL" id="JASNQZ010000008">
    <property type="protein sequence ID" value="KAL0953541.1"/>
    <property type="molecule type" value="Genomic_DNA"/>
</dbReference>
<keyword evidence="4" id="KW-0539">Nucleus</keyword>
<evidence type="ECO:0008006" key="8">
    <source>
        <dbReference type="Google" id="ProtNLM"/>
    </source>
</evidence>
<evidence type="ECO:0000313" key="6">
    <source>
        <dbReference type="EMBL" id="KAL0953541.1"/>
    </source>
</evidence>
<keyword evidence="2" id="KW-0805">Transcription regulation</keyword>
<comment type="caution">
    <text evidence="6">The sequence shown here is derived from an EMBL/GenBank/DDBJ whole genome shotgun (WGS) entry which is preliminary data.</text>
</comment>
<comment type="subcellular location">
    <subcellularLocation>
        <location evidence="1">Nucleus</location>
    </subcellularLocation>
</comment>
<proteinExistence type="predicted"/>
<evidence type="ECO:0000313" key="7">
    <source>
        <dbReference type="Proteomes" id="UP001556367"/>
    </source>
</evidence>